<feature type="transmembrane region" description="Helical" evidence="1">
    <location>
        <begin position="284"/>
        <end position="303"/>
    </location>
</feature>
<dbReference type="AlphaFoldDB" id="A0A5C6LL75"/>
<reference evidence="2 3" key="1">
    <citation type="submission" date="2019-08" db="EMBL/GenBank/DDBJ databases">
        <title>Whole genome sequencing of chitin degrading bacteria Chitinophaga pinensis YS16.</title>
        <authorList>
            <person name="Singh R.P."/>
            <person name="Manchanda G."/>
            <person name="Maurya I.K."/>
            <person name="Joshi N.K."/>
            <person name="Srivastava A.K."/>
        </authorList>
    </citation>
    <scope>NUCLEOTIDE SEQUENCE [LARGE SCALE GENOMIC DNA]</scope>
    <source>
        <strain evidence="2 3">YS-16</strain>
    </source>
</reference>
<protein>
    <submittedName>
        <fullName evidence="2">Tetratricopeptide repeat protein</fullName>
    </submittedName>
</protein>
<dbReference type="Pfam" id="PF13424">
    <property type="entry name" value="TPR_12"/>
    <property type="match status" value="1"/>
</dbReference>
<accession>A0A5C6LL75</accession>
<keyword evidence="3" id="KW-1185">Reference proteome</keyword>
<evidence type="ECO:0000256" key="1">
    <source>
        <dbReference type="SAM" id="Phobius"/>
    </source>
</evidence>
<keyword evidence="1" id="KW-0812">Transmembrane</keyword>
<dbReference type="SUPFAM" id="SSF48452">
    <property type="entry name" value="TPR-like"/>
    <property type="match status" value="2"/>
</dbReference>
<dbReference type="EMBL" id="VOHS01000036">
    <property type="protein sequence ID" value="TWV96197.1"/>
    <property type="molecule type" value="Genomic_DNA"/>
</dbReference>
<dbReference type="Gene3D" id="1.25.40.10">
    <property type="entry name" value="Tetratricopeptide repeat domain"/>
    <property type="match status" value="2"/>
</dbReference>
<evidence type="ECO:0000313" key="3">
    <source>
        <dbReference type="Proteomes" id="UP000318815"/>
    </source>
</evidence>
<dbReference type="Proteomes" id="UP000318815">
    <property type="component" value="Unassembled WGS sequence"/>
</dbReference>
<organism evidence="2 3">
    <name type="scientific">Chitinophaga pinensis</name>
    <dbReference type="NCBI Taxonomy" id="79329"/>
    <lineage>
        <taxon>Bacteria</taxon>
        <taxon>Pseudomonadati</taxon>
        <taxon>Bacteroidota</taxon>
        <taxon>Chitinophagia</taxon>
        <taxon>Chitinophagales</taxon>
        <taxon>Chitinophagaceae</taxon>
        <taxon>Chitinophaga</taxon>
    </lineage>
</organism>
<comment type="caution">
    <text evidence="2">The sequence shown here is derived from an EMBL/GenBank/DDBJ whole genome shotgun (WGS) entry which is preliminary data.</text>
</comment>
<dbReference type="InterPro" id="IPR011990">
    <property type="entry name" value="TPR-like_helical_dom_sf"/>
</dbReference>
<dbReference type="RefSeq" id="WP_146307404.1">
    <property type="nucleotide sequence ID" value="NZ_VOHS01000036.1"/>
</dbReference>
<evidence type="ECO:0000313" key="2">
    <source>
        <dbReference type="EMBL" id="TWV96197.1"/>
    </source>
</evidence>
<dbReference type="OrthoDB" id="1223659at2"/>
<name>A0A5C6LL75_9BACT</name>
<sequence>MGTIATGKGDYSQGLTYGLLALKTAEEQKDSSLQLCTILNRLSVTLYELGDYEHALDFSQRSLKIASHYKDTTAILTVSTNFITIYLRDNQPAKALELLNRIVALYKTPIQKDHIWISTNLIRCYVQLQQMDKAAAFVPGLLAISAKMSKYNYYQTMIYSALVMYYIHGKQFEKAAEFCALQSDVCKQIGQLNGLSHNYLQWFRADSALGNYPAAIRHYKDYKVLNDSLFRISKAGEIARLQVQYDFDQKNKDITLKQQNIELLTRQGLLQRAALKEARLTRNIIIFGAVMLLLLLILSYNRYQLKQASNRQLQQNRKKFICRISLYKD</sequence>
<gene>
    <name evidence="2" type="ORF">FEF09_23715</name>
</gene>
<keyword evidence="1" id="KW-0472">Membrane</keyword>
<keyword evidence="1" id="KW-1133">Transmembrane helix</keyword>
<proteinExistence type="predicted"/>